<proteinExistence type="inferred from homology"/>
<dbReference type="InterPro" id="IPR010359">
    <property type="entry name" value="IrrE_HExxH"/>
</dbReference>
<organism evidence="3">
    <name type="scientific">uncultured spirochete</name>
    <dbReference type="NCBI Taxonomy" id="156406"/>
    <lineage>
        <taxon>Bacteria</taxon>
        <taxon>Pseudomonadati</taxon>
        <taxon>Spirochaetota</taxon>
        <taxon>Spirochaetia</taxon>
        <taxon>Spirochaetales</taxon>
        <taxon>environmental samples</taxon>
    </lineage>
</organism>
<dbReference type="InterPro" id="IPR010982">
    <property type="entry name" value="Lambda_DNA-bd_dom_sf"/>
</dbReference>
<dbReference type="SMART" id="SM00530">
    <property type="entry name" value="HTH_XRE"/>
    <property type="match status" value="1"/>
</dbReference>
<dbReference type="PANTHER" id="PTHR43236">
    <property type="entry name" value="ANTITOXIN HIGA1"/>
    <property type="match status" value="1"/>
</dbReference>
<dbReference type="AlphaFoldDB" id="A0A3P3XQD6"/>
<sequence>MSISFGQRLKAARVMAGLSMDGLVEKINNKVSKQAISKYENGLMMPDSSVLIAFADALGVGVDYFFTESKVEIADLNFRKKASLGKKATDSLDERVRDALERYIELESFYQSAPTFENPFAGLVVSDRDDVERASATLREAWGIGPGAAVSHVVDLLEEHLIKVIELEDDDAFDGLSGRANGNPFIVLNARMPTDRKRLTALHELAHLCLDFDPGLRKAEKEKLCHSFGSSFLLPRAVLERELGTKRSEISLFELAALKRHYGLSMQAIMYRAVSCGIISDYSYEQFSKMISAKGWRKTEPVIYPVPEQPRRFKQLLYRALSEDLISISKAAYLGRMSIDELRREQALEDVFSHS</sequence>
<dbReference type="PROSITE" id="PS50943">
    <property type="entry name" value="HTH_CROC1"/>
    <property type="match status" value="1"/>
</dbReference>
<dbReference type="Gene3D" id="1.10.260.40">
    <property type="entry name" value="lambda repressor-like DNA-binding domains"/>
    <property type="match status" value="1"/>
</dbReference>
<evidence type="ECO:0000313" key="3">
    <source>
        <dbReference type="EMBL" id="SLM18444.1"/>
    </source>
</evidence>
<dbReference type="InterPro" id="IPR052345">
    <property type="entry name" value="Rad_response_metalloprotease"/>
</dbReference>
<dbReference type="Gene3D" id="1.10.10.2910">
    <property type="match status" value="1"/>
</dbReference>
<protein>
    <submittedName>
        <fullName evidence="3">Helix-turn-helix domain protein</fullName>
    </submittedName>
</protein>
<comment type="similarity">
    <text evidence="1">Belongs to the short-chain fatty acyl-CoA assimilation regulator (ScfR) family.</text>
</comment>
<dbReference type="InterPro" id="IPR001387">
    <property type="entry name" value="Cro/C1-type_HTH"/>
</dbReference>
<dbReference type="SUPFAM" id="SSF47413">
    <property type="entry name" value="lambda repressor-like DNA-binding domains"/>
    <property type="match status" value="1"/>
</dbReference>
<dbReference type="Pfam" id="PF06114">
    <property type="entry name" value="Peptidase_M78"/>
    <property type="match status" value="1"/>
</dbReference>
<feature type="domain" description="HTH cro/C1-type" evidence="2">
    <location>
        <begin position="9"/>
        <end position="65"/>
    </location>
</feature>
<gene>
    <name evidence="3" type="ORF">SPIRO4BDMA_41016</name>
</gene>
<accession>A0A3P3XQD6</accession>
<dbReference type="CDD" id="cd00093">
    <property type="entry name" value="HTH_XRE"/>
    <property type="match status" value="1"/>
</dbReference>
<reference evidence="3" key="1">
    <citation type="submission" date="2017-02" db="EMBL/GenBank/DDBJ databases">
        <authorList>
            <person name="Regsiter A."/>
            <person name="William W."/>
        </authorList>
    </citation>
    <scope>NUCLEOTIDE SEQUENCE</scope>
    <source>
        <strain evidence="3">BdmA 4</strain>
    </source>
</reference>
<evidence type="ECO:0000259" key="2">
    <source>
        <dbReference type="PROSITE" id="PS50943"/>
    </source>
</evidence>
<evidence type="ECO:0000256" key="1">
    <source>
        <dbReference type="ARBA" id="ARBA00007227"/>
    </source>
</evidence>
<dbReference type="EMBL" id="FWDO01000004">
    <property type="protein sequence ID" value="SLM18444.1"/>
    <property type="molecule type" value="Genomic_DNA"/>
</dbReference>
<dbReference type="PANTHER" id="PTHR43236:SF1">
    <property type="entry name" value="BLL7220 PROTEIN"/>
    <property type="match status" value="1"/>
</dbReference>
<name>A0A3P3XQD6_9SPIR</name>
<dbReference type="GO" id="GO:0003677">
    <property type="term" value="F:DNA binding"/>
    <property type="evidence" value="ECO:0007669"/>
    <property type="project" value="InterPro"/>
</dbReference>
<dbReference type="Pfam" id="PF01381">
    <property type="entry name" value="HTH_3"/>
    <property type="match status" value="1"/>
</dbReference>